<evidence type="ECO:0000256" key="2">
    <source>
        <dbReference type="ARBA" id="ARBA00023242"/>
    </source>
</evidence>
<gene>
    <name evidence="5" type="ORF">INT46_006422</name>
</gene>
<dbReference type="SUPFAM" id="SSF47459">
    <property type="entry name" value="HLH, helix-loop-helix DNA-binding domain"/>
    <property type="match status" value="1"/>
</dbReference>
<comment type="caution">
    <text evidence="5">The sequence shown here is derived from an EMBL/GenBank/DDBJ whole genome shotgun (WGS) entry which is preliminary data.</text>
</comment>
<accession>A0A8H7UXK5</accession>
<dbReference type="GO" id="GO:0045944">
    <property type="term" value="P:positive regulation of transcription by RNA polymerase II"/>
    <property type="evidence" value="ECO:0007669"/>
    <property type="project" value="TreeGrafter"/>
</dbReference>
<evidence type="ECO:0000256" key="1">
    <source>
        <dbReference type="ARBA" id="ARBA00023125"/>
    </source>
</evidence>
<dbReference type="InterPro" id="IPR011598">
    <property type="entry name" value="bHLH_dom"/>
</dbReference>
<dbReference type="EMBL" id="JAEPRC010000417">
    <property type="protein sequence ID" value="KAG2197782.1"/>
    <property type="molecule type" value="Genomic_DNA"/>
</dbReference>
<dbReference type="PANTHER" id="PTHR10328:SF15">
    <property type="entry name" value="BHLH TRANSCRIPTION FACTOR"/>
    <property type="match status" value="1"/>
</dbReference>
<feature type="compositionally biased region" description="Low complexity" evidence="3">
    <location>
        <begin position="47"/>
        <end position="60"/>
    </location>
</feature>
<proteinExistence type="predicted"/>
<dbReference type="AlphaFoldDB" id="A0A8H7UXK5"/>
<reference evidence="5" key="1">
    <citation type="submission" date="2020-12" db="EMBL/GenBank/DDBJ databases">
        <title>Metabolic potential, ecology and presence of endohyphal bacteria is reflected in genomic diversity of Mucoromycotina.</title>
        <authorList>
            <person name="Muszewska A."/>
            <person name="Okrasinska A."/>
            <person name="Steczkiewicz K."/>
            <person name="Drgas O."/>
            <person name="Orlowska M."/>
            <person name="Perlinska-Lenart U."/>
            <person name="Aleksandrzak-Piekarczyk T."/>
            <person name="Szatraj K."/>
            <person name="Zielenkiewicz U."/>
            <person name="Pilsyk S."/>
            <person name="Malc E."/>
            <person name="Mieczkowski P."/>
            <person name="Kruszewska J.S."/>
            <person name="Biernat P."/>
            <person name="Pawlowska J."/>
        </authorList>
    </citation>
    <scope>NUCLEOTIDE SEQUENCE</scope>
    <source>
        <strain evidence="5">CBS 226.32</strain>
    </source>
</reference>
<dbReference type="GO" id="GO:0003677">
    <property type="term" value="F:DNA binding"/>
    <property type="evidence" value="ECO:0007669"/>
    <property type="project" value="UniProtKB-KW"/>
</dbReference>
<keyword evidence="6" id="KW-1185">Reference proteome</keyword>
<keyword evidence="1" id="KW-0238">DNA-binding</keyword>
<feature type="domain" description="BHLH" evidence="4">
    <location>
        <begin position="127"/>
        <end position="178"/>
    </location>
</feature>
<name>A0A8H7UXK5_9FUNG</name>
<evidence type="ECO:0000259" key="4">
    <source>
        <dbReference type="PROSITE" id="PS50888"/>
    </source>
</evidence>
<keyword evidence="2" id="KW-0539">Nucleus</keyword>
<feature type="region of interest" description="Disordered" evidence="3">
    <location>
        <begin position="26"/>
        <end position="88"/>
    </location>
</feature>
<dbReference type="Gene3D" id="4.10.280.10">
    <property type="entry name" value="Helix-loop-helix DNA-binding domain"/>
    <property type="match status" value="1"/>
</dbReference>
<feature type="region of interest" description="Disordered" evidence="3">
    <location>
        <begin position="186"/>
        <end position="208"/>
    </location>
</feature>
<dbReference type="Pfam" id="PF00010">
    <property type="entry name" value="HLH"/>
    <property type="match status" value="1"/>
</dbReference>
<evidence type="ECO:0000313" key="6">
    <source>
        <dbReference type="Proteomes" id="UP000650833"/>
    </source>
</evidence>
<dbReference type="InterPro" id="IPR036638">
    <property type="entry name" value="HLH_DNA-bd_sf"/>
</dbReference>
<dbReference type="GO" id="GO:0046983">
    <property type="term" value="F:protein dimerization activity"/>
    <property type="evidence" value="ECO:0007669"/>
    <property type="project" value="InterPro"/>
</dbReference>
<evidence type="ECO:0000313" key="5">
    <source>
        <dbReference type="EMBL" id="KAG2197782.1"/>
    </source>
</evidence>
<evidence type="ECO:0000256" key="3">
    <source>
        <dbReference type="SAM" id="MobiDB-lite"/>
    </source>
</evidence>
<protein>
    <recommendedName>
        <fullName evidence="4">BHLH domain-containing protein</fullName>
    </recommendedName>
</protein>
<dbReference type="SMART" id="SM00353">
    <property type="entry name" value="HLH"/>
    <property type="match status" value="1"/>
</dbReference>
<organism evidence="5 6">
    <name type="scientific">Mucor plumbeus</name>
    <dbReference type="NCBI Taxonomy" id="97098"/>
    <lineage>
        <taxon>Eukaryota</taxon>
        <taxon>Fungi</taxon>
        <taxon>Fungi incertae sedis</taxon>
        <taxon>Mucoromycota</taxon>
        <taxon>Mucoromycotina</taxon>
        <taxon>Mucoromycetes</taxon>
        <taxon>Mucorales</taxon>
        <taxon>Mucorineae</taxon>
        <taxon>Mucoraceae</taxon>
        <taxon>Mucor</taxon>
    </lineage>
</organism>
<sequence length="208" mass="23998">MDTLITNYNGNGNKANELVAPNANYPIRLPEPFTSNNNSPAGSQQNSRSPSPSSASFRPSPLDHRPDLTGRQSWRRESLPSIAYITQQTEDPMVRRHSIANRPSNIPLALLQERRHSTNGSYSRSPELRISHKLAERKRRKEMKDLFDDLRELLPMDKSMKSSKWEILSKAVEYIDRLHEKEVRSLHEKEELQRELSRLKESSSPSFH</sequence>
<dbReference type="OrthoDB" id="8964853at2759"/>
<dbReference type="Proteomes" id="UP000650833">
    <property type="component" value="Unassembled WGS sequence"/>
</dbReference>
<dbReference type="GO" id="GO:0003700">
    <property type="term" value="F:DNA-binding transcription factor activity"/>
    <property type="evidence" value="ECO:0007669"/>
    <property type="project" value="TreeGrafter"/>
</dbReference>
<feature type="compositionally biased region" description="Basic and acidic residues" evidence="3">
    <location>
        <begin position="61"/>
        <end position="78"/>
    </location>
</feature>
<dbReference type="GO" id="GO:0090575">
    <property type="term" value="C:RNA polymerase II transcription regulator complex"/>
    <property type="evidence" value="ECO:0007669"/>
    <property type="project" value="TreeGrafter"/>
</dbReference>
<feature type="compositionally biased region" description="Polar residues" evidence="3">
    <location>
        <begin position="33"/>
        <end position="46"/>
    </location>
</feature>
<dbReference type="PANTHER" id="PTHR10328">
    <property type="entry name" value="PROTEIN MAX MYC-ASSOCIATED FACTOR X"/>
    <property type="match status" value="1"/>
</dbReference>
<feature type="compositionally biased region" description="Basic and acidic residues" evidence="3">
    <location>
        <begin position="186"/>
        <end position="201"/>
    </location>
</feature>
<dbReference type="PROSITE" id="PS50888">
    <property type="entry name" value="BHLH"/>
    <property type="match status" value="1"/>
</dbReference>